<name>C9LSF5_SELS3</name>
<dbReference type="AlphaFoldDB" id="C9LSF5"/>
<dbReference type="Proteomes" id="UP000003505">
    <property type="component" value="Unassembled WGS sequence"/>
</dbReference>
<sequence length="86" mass="9973">MLSYIISSPLPTIFSLEKQKAVLIFRLKFLIEIQENLQRKRKCAGKSEYIHDDKILSRKIGCYDERRDAPCIFTAKSAKKNIPSAR</sequence>
<reference evidence="1 2" key="1">
    <citation type="submission" date="2009-09" db="EMBL/GenBank/DDBJ databases">
        <authorList>
            <person name="Weinstock G."/>
            <person name="Sodergren E."/>
            <person name="Clifton S."/>
            <person name="Fulton L."/>
            <person name="Fulton B."/>
            <person name="Courtney L."/>
            <person name="Fronick C."/>
            <person name="Harrison M."/>
            <person name="Strong C."/>
            <person name="Farmer C."/>
            <person name="Delahaunty K."/>
            <person name="Markovic C."/>
            <person name="Hall O."/>
            <person name="Minx P."/>
            <person name="Tomlinson C."/>
            <person name="Mitreva M."/>
            <person name="Nelson J."/>
            <person name="Hou S."/>
            <person name="Wollam A."/>
            <person name="Pepin K.H."/>
            <person name="Johnson M."/>
            <person name="Bhonagiri V."/>
            <person name="Nash W.E."/>
            <person name="Warren W."/>
            <person name="Chinwalla A."/>
            <person name="Mardis E.R."/>
            <person name="Wilson R.K."/>
        </authorList>
    </citation>
    <scope>NUCLEOTIDE SEQUENCE [LARGE SCALE GENOMIC DNA]</scope>
    <source>
        <strain evidence="2">ATCC 35185 / DSM 20758 / VPI D19B-28</strain>
    </source>
</reference>
<accession>C9LSF5</accession>
<protein>
    <submittedName>
        <fullName evidence="1">Uncharacterized protein</fullName>
    </submittedName>
</protein>
<organism evidence="1 2">
    <name type="scientific">Selenomonas sputigena (strain ATCC 35185 / DSM 20758 / CCUG 44933 / VPI D19B-28)</name>
    <dbReference type="NCBI Taxonomy" id="546271"/>
    <lineage>
        <taxon>Bacteria</taxon>
        <taxon>Bacillati</taxon>
        <taxon>Bacillota</taxon>
        <taxon>Negativicutes</taxon>
        <taxon>Selenomonadales</taxon>
        <taxon>Selenomonadaceae</taxon>
        <taxon>Selenomonas</taxon>
    </lineage>
</organism>
<comment type="caution">
    <text evidence="1">The sequence shown here is derived from an EMBL/GenBank/DDBJ whole genome shotgun (WGS) entry which is preliminary data.</text>
</comment>
<proteinExistence type="predicted"/>
<gene>
    <name evidence="1" type="ORF">SELSPUOL_00379</name>
</gene>
<dbReference type="EMBL" id="ACKP02000010">
    <property type="protein sequence ID" value="EEX78195.1"/>
    <property type="molecule type" value="Genomic_DNA"/>
</dbReference>
<evidence type="ECO:0000313" key="1">
    <source>
        <dbReference type="EMBL" id="EEX78195.1"/>
    </source>
</evidence>
<evidence type="ECO:0000313" key="2">
    <source>
        <dbReference type="Proteomes" id="UP000003505"/>
    </source>
</evidence>